<evidence type="ECO:0000313" key="2">
    <source>
        <dbReference type="Proteomes" id="UP000305067"/>
    </source>
</evidence>
<proteinExistence type="predicted"/>
<name>A0A5C3QV07_9AGAR</name>
<evidence type="ECO:0000313" key="1">
    <source>
        <dbReference type="EMBL" id="TFL04331.1"/>
    </source>
</evidence>
<gene>
    <name evidence="1" type="ORF">BDV98DRAFT_562063</name>
</gene>
<organism evidence="1 2">
    <name type="scientific">Pterulicium gracile</name>
    <dbReference type="NCBI Taxonomy" id="1884261"/>
    <lineage>
        <taxon>Eukaryota</taxon>
        <taxon>Fungi</taxon>
        <taxon>Dikarya</taxon>
        <taxon>Basidiomycota</taxon>
        <taxon>Agaricomycotina</taxon>
        <taxon>Agaricomycetes</taxon>
        <taxon>Agaricomycetidae</taxon>
        <taxon>Agaricales</taxon>
        <taxon>Pleurotineae</taxon>
        <taxon>Pterulaceae</taxon>
        <taxon>Pterulicium</taxon>
    </lineage>
</organism>
<accession>A0A5C3QV07</accession>
<dbReference type="Proteomes" id="UP000305067">
    <property type="component" value="Unassembled WGS sequence"/>
</dbReference>
<protein>
    <submittedName>
        <fullName evidence="1">Uncharacterized protein</fullName>
    </submittedName>
</protein>
<dbReference type="AlphaFoldDB" id="A0A5C3QV07"/>
<dbReference type="EMBL" id="ML178818">
    <property type="protein sequence ID" value="TFL04331.1"/>
    <property type="molecule type" value="Genomic_DNA"/>
</dbReference>
<keyword evidence="2" id="KW-1185">Reference proteome</keyword>
<reference evidence="1 2" key="1">
    <citation type="journal article" date="2019" name="Nat. Ecol. Evol.">
        <title>Megaphylogeny resolves global patterns of mushroom evolution.</title>
        <authorList>
            <person name="Varga T."/>
            <person name="Krizsan K."/>
            <person name="Foldi C."/>
            <person name="Dima B."/>
            <person name="Sanchez-Garcia M."/>
            <person name="Sanchez-Ramirez S."/>
            <person name="Szollosi G.J."/>
            <person name="Szarkandi J.G."/>
            <person name="Papp V."/>
            <person name="Albert L."/>
            <person name="Andreopoulos W."/>
            <person name="Angelini C."/>
            <person name="Antonin V."/>
            <person name="Barry K.W."/>
            <person name="Bougher N.L."/>
            <person name="Buchanan P."/>
            <person name="Buyck B."/>
            <person name="Bense V."/>
            <person name="Catcheside P."/>
            <person name="Chovatia M."/>
            <person name="Cooper J."/>
            <person name="Damon W."/>
            <person name="Desjardin D."/>
            <person name="Finy P."/>
            <person name="Geml J."/>
            <person name="Haridas S."/>
            <person name="Hughes K."/>
            <person name="Justo A."/>
            <person name="Karasinski D."/>
            <person name="Kautmanova I."/>
            <person name="Kiss B."/>
            <person name="Kocsube S."/>
            <person name="Kotiranta H."/>
            <person name="LaButti K.M."/>
            <person name="Lechner B.E."/>
            <person name="Liimatainen K."/>
            <person name="Lipzen A."/>
            <person name="Lukacs Z."/>
            <person name="Mihaltcheva S."/>
            <person name="Morgado L.N."/>
            <person name="Niskanen T."/>
            <person name="Noordeloos M.E."/>
            <person name="Ohm R.A."/>
            <person name="Ortiz-Santana B."/>
            <person name="Ovrebo C."/>
            <person name="Racz N."/>
            <person name="Riley R."/>
            <person name="Savchenko A."/>
            <person name="Shiryaev A."/>
            <person name="Soop K."/>
            <person name="Spirin V."/>
            <person name="Szebenyi C."/>
            <person name="Tomsovsky M."/>
            <person name="Tulloss R.E."/>
            <person name="Uehling J."/>
            <person name="Grigoriev I.V."/>
            <person name="Vagvolgyi C."/>
            <person name="Papp T."/>
            <person name="Martin F.M."/>
            <person name="Miettinen O."/>
            <person name="Hibbett D.S."/>
            <person name="Nagy L.G."/>
        </authorList>
    </citation>
    <scope>NUCLEOTIDE SEQUENCE [LARGE SCALE GENOMIC DNA]</scope>
    <source>
        <strain evidence="1 2">CBS 309.79</strain>
    </source>
</reference>
<sequence length="56" mass="6867">MKENARWCRRETGFWERKIANQSKGWERSDEAQREYKAHRKREVSATALRVRSKEE</sequence>